<reference evidence="1 2" key="1">
    <citation type="journal article" date="2024" name="Nat. Commun.">
        <title>Phylogenomics reveals the evolutionary origins of lichenization in chlorophyte algae.</title>
        <authorList>
            <person name="Puginier C."/>
            <person name="Libourel C."/>
            <person name="Otte J."/>
            <person name="Skaloud P."/>
            <person name="Haon M."/>
            <person name="Grisel S."/>
            <person name="Petersen M."/>
            <person name="Berrin J.G."/>
            <person name="Delaux P.M."/>
            <person name="Dal Grande F."/>
            <person name="Keller J."/>
        </authorList>
    </citation>
    <scope>NUCLEOTIDE SEQUENCE [LARGE SCALE GENOMIC DNA]</scope>
    <source>
        <strain evidence="1 2">SAG 2043</strain>
    </source>
</reference>
<comment type="caution">
    <text evidence="1">The sequence shown here is derived from an EMBL/GenBank/DDBJ whole genome shotgun (WGS) entry which is preliminary data.</text>
</comment>
<keyword evidence="2" id="KW-1185">Reference proteome</keyword>
<name>A0AAW1PSY0_9CHLO</name>
<dbReference type="AlphaFoldDB" id="A0AAW1PSY0"/>
<accession>A0AAW1PSY0</accession>
<protein>
    <submittedName>
        <fullName evidence="1">Uncharacterized protein</fullName>
    </submittedName>
</protein>
<dbReference type="Proteomes" id="UP001489004">
    <property type="component" value="Unassembled WGS sequence"/>
</dbReference>
<sequence>MMAALDEFLWPTIEQACAILGIDKLRVVHAPDEQLRRQPRGSCVASLSDRYWALEAVDGKLDVLSPIQGETKFTRPMLLGDCAFSTTYDPAEVSRSSDPGRQNVQLQRVVGEIRADRVLDLAVGGAGCLITDEAVLAIKGRHYARAVLRTMEEWHAGAGNAVCISMTSA</sequence>
<evidence type="ECO:0000313" key="2">
    <source>
        <dbReference type="Proteomes" id="UP001489004"/>
    </source>
</evidence>
<dbReference type="EMBL" id="JALJOR010000008">
    <property type="protein sequence ID" value="KAK9812835.1"/>
    <property type="molecule type" value="Genomic_DNA"/>
</dbReference>
<organism evidence="1 2">
    <name type="scientific">[Myrmecia] bisecta</name>
    <dbReference type="NCBI Taxonomy" id="41462"/>
    <lineage>
        <taxon>Eukaryota</taxon>
        <taxon>Viridiplantae</taxon>
        <taxon>Chlorophyta</taxon>
        <taxon>core chlorophytes</taxon>
        <taxon>Trebouxiophyceae</taxon>
        <taxon>Trebouxiales</taxon>
        <taxon>Trebouxiaceae</taxon>
        <taxon>Myrmecia</taxon>
    </lineage>
</organism>
<gene>
    <name evidence="1" type="ORF">WJX72_004483</name>
</gene>
<evidence type="ECO:0000313" key="1">
    <source>
        <dbReference type="EMBL" id="KAK9812835.1"/>
    </source>
</evidence>
<proteinExistence type="predicted"/>